<evidence type="ECO:0000256" key="1">
    <source>
        <dbReference type="SAM" id="MobiDB-lite"/>
    </source>
</evidence>
<name>A0A2J6T4N2_9HELO</name>
<protein>
    <submittedName>
        <fullName evidence="2">Uncharacterized protein</fullName>
    </submittedName>
</protein>
<dbReference type="GeneID" id="36595868"/>
<reference evidence="2 3" key="1">
    <citation type="submission" date="2016-04" db="EMBL/GenBank/DDBJ databases">
        <title>A degradative enzymes factory behind the ericoid mycorrhizal symbiosis.</title>
        <authorList>
            <consortium name="DOE Joint Genome Institute"/>
            <person name="Martino E."/>
            <person name="Morin E."/>
            <person name="Grelet G."/>
            <person name="Kuo A."/>
            <person name="Kohler A."/>
            <person name="Daghino S."/>
            <person name="Barry K."/>
            <person name="Choi C."/>
            <person name="Cichocki N."/>
            <person name="Clum A."/>
            <person name="Copeland A."/>
            <person name="Hainaut M."/>
            <person name="Haridas S."/>
            <person name="Labutti K."/>
            <person name="Lindquist E."/>
            <person name="Lipzen A."/>
            <person name="Khouja H.-R."/>
            <person name="Murat C."/>
            <person name="Ohm R."/>
            <person name="Olson A."/>
            <person name="Spatafora J."/>
            <person name="Veneault-Fourrey C."/>
            <person name="Henrissat B."/>
            <person name="Grigoriev I."/>
            <person name="Martin F."/>
            <person name="Perotto S."/>
        </authorList>
    </citation>
    <scope>NUCLEOTIDE SEQUENCE [LARGE SCALE GENOMIC DNA]</scope>
    <source>
        <strain evidence="2 3">E</strain>
    </source>
</reference>
<dbReference type="InParanoid" id="A0A2J6T4N2"/>
<dbReference type="Proteomes" id="UP000235371">
    <property type="component" value="Unassembled WGS sequence"/>
</dbReference>
<dbReference type="RefSeq" id="XP_024734797.1">
    <property type="nucleotide sequence ID" value="XM_024887792.1"/>
</dbReference>
<gene>
    <name evidence="2" type="ORF">K444DRAFT_691428</name>
</gene>
<keyword evidence="3" id="KW-1185">Reference proteome</keyword>
<proteinExistence type="predicted"/>
<feature type="region of interest" description="Disordered" evidence="1">
    <location>
        <begin position="100"/>
        <end position="125"/>
    </location>
</feature>
<evidence type="ECO:0000313" key="2">
    <source>
        <dbReference type="EMBL" id="PMD57893.1"/>
    </source>
</evidence>
<evidence type="ECO:0000313" key="3">
    <source>
        <dbReference type="Proteomes" id="UP000235371"/>
    </source>
</evidence>
<organism evidence="2 3">
    <name type="scientific">Hyaloscypha bicolor E</name>
    <dbReference type="NCBI Taxonomy" id="1095630"/>
    <lineage>
        <taxon>Eukaryota</taxon>
        <taxon>Fungi</taxon>
        <taxon>Dikarya</taxon>
        <taxon>Ascomycota</taxon>
        <taxon>Pezizomycotina</taxon>
        <taxon>Leotiomycetes</taxon>
        <taxon>Helotiales</taxon>
        <taxon>Hyaloscyphaceae</taxon>
        <taxon>Hyaloscypha</taxon>
        <taxon>Hyaloscypha bicolor</taxon>
    </lineage>
</organism>
<dbReference type="AlphaFoldDB" id="A0A2J6T4N2"/>
<accession>A0A2J6T4N2</accession>
<dbReference type="EMBL" id="KZ613843">
    <property type="protein sequence ID" value="PMD57893.1"/>
    <property type="molecule type" value="Genomic_DNA"/>
</dbReference>
<sequence length="172" mass="18895">MQAAAFPAHTWKVEDHSDPHCTANYGVASGHRLYCNGPGTVKHRIIVSFPRSFGGWMGYMTVEIALCLSLGADENVGSREGANDNFESMDMVRRIDKRHQDINRGGSEGSPLKKRAFEGTPQPLNSSLSLQATRLKYTATAKPRGRRELNFHNALSFSSASQSNLRGEDDLG</sequence>